<evidence type="ECO:0000256" key="1">
    <source>
        <dbReference type="SAM" id="MobiDB-lite"/>
    </source>
</evidence>
<dbReference type="AlphaFoldDB" id="A0A2H0UR09"/>
<protein>
    <recommendedName>
        <fullName evidence="5">PilN domain-containing protein</fullName>
    </recommendedName>
</protein>
<keyword evidence="2" id="KW-0812">Transmembrane</keyword>
<evidence type="ECO:0000313" key="4">
    <source>
        <dbReference type="Proteomes" id="UP000229615"/>
    </source>
</evidence>
<sequence>MIAKPNQDPNMQPDSPYASLGADSSDTAGFSWRLVTFMLILFVASVGSFLGLKLGYQPLIEARIRSVDNQLAEIGDQIPADSQQEFVGFYSQLLNLQSILSTHVSMSPFLKVLAENTNTRVYYTAMTLDADDKKLTLEGSAPNFAILGQQLERFDAVPVLSRSTLAESQQSGGLVNFRIIIYLNRDTFNEVRGFVSPTPTAEVAPATETEVAPTETVPADGAAGAGVDANPQVQGASIQKINLNEYLGL</sequence>
<evidence type="ECO:0000313" key="3">
    <source>
        <dbReference type="EMBL" id="PIR88834.1"/>
    </source>
</evidence>
<reference evidence="4" key="1">
    <citation type="submission" date="2017-09" db="EMBL/GenBank/DDBJ databases">
        <title>Depth-based differentiation of microbial function through sediment-hosted aquifers and enrichment of novel symbionts in the deep terrestrial subsurface.</title>
        <authorList>
            <person name="Probst A.J."/>
            <person name="Ladd B."/>
            <person name="Jarett J.K."/>
            <person name="Geller-Mcgrath D.E."/>
            <person name="Sieber C.M.K."/>
            <person name="Emerson J.B."/>
            <person name="Anantharaman K."/>
            <person name="Thomas B.C."/>
            <person name="Malmstrom R."/>
            <person name="Stieglmeier M."/>
            <person name="Klingl A."/>
            <person name="Woyke T."/>
            <person name="Ryan C.M."/>
            <person name="Banfield J.F."/>
        </authorList>
    </citation>
    <scope>NUCLEOTIDE SEQUENCE [LARGE SCALE GENOMIC DNA]</scope>
</reference>
<dbReference type="EMBL" id="PFBB01000002">
    <property type="protein sequence ID" value="PIR88834.1"/>
    <property type="molecule type" value="Genomic_DNA"/>
</dbReference>
<proteinExistence type="predicted"/>
<keyword evidence="2" id="KW-0472">Membrane</keyword>
<feature type="region of interest" description="Disordered" evidence="1">
    <location>
        <begin position="1"/>
        <end position="20"/>
    </location>
</feature>
<accession>A0A2H0UR09</accession>
<evidence type="ECO:0008006" key="5">
    <source>
        <dbReference type="Google" id="ProtNLM"/>
    </source>
</evidence>
<comment type="caution">
    <text evidence="3">The sequence shown here is derived from an EMBL/GenBank/DDBJ whole genome shotgun (WGS) entry which is preliminary data.</text>
</comment>
<organism evidence="3 4">
    <name type="scientific">Candidatus Harrisonbacteria bacterium CG10_big_fil_rev_8_21_14_0_10_44_23</name>
    <dbReference type="NCBI Taxonomy" id="1974585"/>
    <lineage>
        <taxon>Bacteria</taxon>
        <taxon>Candidatus Harrisoniibacteriota</taxon>
    </lineage>
</organism>
<dbReference type="Proteomes" id="UP000229615">
    <property type="component" value="Unassembled WGS sequence"/>
</dbReference>
<evidence type="ECO:0000256" key="2">
    <source>
        <dbReference type="SAM" id="Phobius"/>
    </source>
</evidence>
<gene>
    <name evidence="3" type="ORF">COU09_00195</name>
</gene>
<keyword evidence="2" id="KW-1133">Transmembrane helix</keyword>
<feature type="transmembrane region" description="Helical" evidence="2">
    <location>
        <begin position="34"/>
        <end position="56"/>
    </location>
</feature>
<name>A0A2H0UR09_9BACT</name>